<feature type="domain" description="R13L1/DRL21-like LRR repeat region" evidence="10">
    <location>
        <begin position="691"/>
        <end position="822"/>
    </location>
</feature>
<dbReference type="SUPFAM" id="SSF52058">
    <property type="entry name" value="L domain-like"/>
    <property type="match status" value="1"/>
</dbReference>
<keyword evidence="11" id="KW-1185">Reference proteome</keyword>
<dbReference type="SUPFAM" id="SSF52047">
    <property type="entry name" value="RNI-like"/>
    <property type="match status" value="1"/>
</dbReference>
<dbReference type="KEGG" id="dzi:111312494"/>
<dbReference type="Gene3D" id="3.80.10.10">
    <property type="entry name" value="Ribonuclease Inhibitor"/>
    <property type="match status" value="4"/>
</dbReference>
<feature type="domain" description="R13L1/DRL21-like LRR repeat region" evidence="10">
    <location>
        <begin position="1074"/>
        <end position="1137"/>
    </location>
</feature>
<dbReference type="PRINTS" id="PR00364">
    <property type="entry name" value="DISEASERSIST"/>
</dbReference>
<sequence length="1179" mass="133870">MAEIVLSPLLQVVFEKLASRVLREVADRCGFKDEIQKLQRALRMIQAVLEDAKERQATDKALNLWLSELKEVAYDADDLLEEFSLEAMLQEIDNSFTEQMSNIVPSLKPFITYLRKLPELTQIRERLDVLLEERSFFKLKEKVGDKDMKRGQKRETGSFVIESEVIGREEDKEKIIEMLLLNTERSSNSTTRVVSIIPMVGLGGIGKTTLAQTVYNDERVMRNFELRMWVCVNDDFSVRKIVNLMIESATRGRCDDLLGMDVLQFQLRDLLFERRYLLVLDDVWNEDEDEWDKLKILLKFGAYGSKVIVTTRSAKVAGIIGTASSHHLKGLSDDDCWALFKQRAFAHGQEDYPYLVQIGKQIVKKCGGVPLAAKTLGSLMRFKREPEEWLSVQESDLWNVCEKENGILPVLRLSYSHLPSNLKGCFMYCSIFPKNYVIKRDMLIHLRIAEGLIQPTEERKSLDDIGNEYFNDLMWMLFFEDVKKNDVGDLTECKIHDLIHDLAKSVAGEEYFVFEHGCMSRNLAKLRYVSVVCDSGSCTIPEALYEAKKLRTLILLYPKGDLGEIPTKLFSSFRYLRALDLGNCGIKRVQSTISSLKYLRYLNLSNTLMEILPESICSLHNLQVLNLLGCADLIDLPRGLARLGKLRHLIINGCERLTRLPAGIFKLIHLQTLPLFIVAHETNNLRENANLGELKRLQLKGELTIRKLENVKKSFVANANLKEKNLHSLELSWGDDHEGLNLNMNNDSLCKMGEIVLECLQPPPKLKSLTLKGYPGICFPRWMSTLRLPGLTKLDLINCKRCENLPTLGKLPFLEIIHMRGMDAVKNIGSQFYGEDSRILFGSLKELTLIDFPNLERWWSISGGEEFPSLVKLTINKCPKLMIMPKFSSLRHLELHNCHETILRLAVNITSLSVLIIDVFTGQLSILDNLLQNNVHLMSLTISSCPNLRCIPSSLGNLVSLKSLTICWCEELLSLPPQLENLTCLQSLEISECHSLSALPQSIDGLISLKYLSIENCSNIRSLPIGLQHLSSLEHLTIMYCPSLVSLPTDWHDLSMLRSLCILCCPELSSLPESIKHVTTLQNLEIHGCTGLNVLPEWIANLSLLRSLAISDCPNMTSLPDGLQCLSNLQRLSIQECPRLEEHCKKNIDKDWPKIAHIAHIYIGSPEVRKENVASSSLR</sequence>
<dbReference type="Gene3D" id="1.20.5.4130">
    <property type="match status" value="1"/>
</dbReference>
<dbReference type="InterPro" id="IPR006553">
    <property type="entry name" value="Leu-rich_rpt_Cys-con_subtyp"/>
</dbReference>
<evidence type="ECO:0000259" key="9">
    <source>
        <dbReference type="Pfam" id="PF23598"/>
    </source>
</evidence>
<dbReference type="Pfam" id="PF23598">
    <property type="entry name" value="LRR_14"/>
    <property type="match status" value="1"/>
</dbReference>
<proteinExistence type="predicted"/>
<evidence type="ECO:0000256" key="3">
    <source>
        <dbReference type="ARBA" id="ARBA00022741"/>
    </source>
</evidence>
<evidence type="ECO:0000256" key="1">
    <source>
        <dbReference type="ARBA" id="ARBA00022614"/>
    </source>
</evidence>
<evidence type="ECO:0000259" key="10">
    <source>
        <dbReference type="Pfam" id="PF25019"/>
    </source>
</evidence>
<dbReference type="Pfam" id="PF00931">
    <property type="entry name" value="NB-ARC"/>
    <property type="match status" value="1"/>
</dbReference>
<dbReference type="Gene3D" id="3.40.50.300">
    <property type="entry name" value="P-loop containing nucleotide triphosphate hydrolases"/>
    <property type="match status" value="1"/>
</dbReference>
<dbReference type="GO" id="GO:0006952">
    <property type="term" value="P:defense response"/>
    <property type="evidence" value="ECO:0007669"/>
    <property type="project" value="UniProtKB-KW"/>
</dbReference>
<dbReference type="PANTHER" id="PTHR36766:SF71">
    <property type="entry name" value="DISEASE RESISTANCE PROTEIN RGA3"/>
    <property type="match status" value="1"/>
</dbReference>
<keyword evidence="4" id="KW-0611">Plant defense</keyword>
<gene>
    <name evidence="12" type="primary">LOC111312494</name>
</gene>
<feature type="domain" description="Disease resistance N-terminal" evidence="7">
    <location>
        <begin position="10"/>
        <end position="91"/>
    </location>
</feature>
<evidence type="ECO:0000313" key="12">
    <source>
        <dbReference type="RefSeq" id="XP_022768536.1"/>
    </source>
</evidence>
<evidence type="ECO:0000256" key="4">
    <source>
        <dbReference type="ARBA" id="ARBA00022821"/>
    </source>
</evidence>
<dbReference type="Pfam" id="PF18052">
    <property type="entry name" value="Rx_N"/>
    <property type="match status" value="1"/>
</dbReference>
<dbReference type="AlphaFoldDB" id="A0A6P6AUP5"/>
<dbReference type="Pfam" id="PF25019">
    <property type="entry name" value="LRR_R13L1-DRL21"/>
    <property type="match status" value="2"/>
</dbReference>
<dbReference type="GO" id="GO:0005524">
    <property type="term" value="F:ATP binding"/>
    <property type="evidence" value="ECO:0007669"/>
    <property type="project" value="UniProtKB-KW"/>
</dbReference>
<organism evidence="11 12">
    <name type="scientific">Durio zibethinus</name>
    <name type="common">Durian</name>
    <dbReference type="NCBI Taxonomy" id="66656"/>
    <lineage>
        <taxon>Eukaryota</taxon>
        <taxon>Viridiplantae</taxon>
        <taxon>Streptophyta</taxon>
        <taxon>Embryophyta</taxon>
        <taxon>Tracheophyta</taxon>
        <taxon>Spermatophyta</taxon>
        <taxon>Magnoliopsida</taxon>
        <taxon>eudicotyledons</taxon>
        <taxon>Gunneridae</taxon>
        <taxon>Pentapetalae</taxon>
        <taxon>rosids</taxon>
        <taxon>malvids</taxon>
        <taxon>Malvales</taxon>
        <taxon>Malvaceae</taxon>
        <taxon>Helicteroideae</taxon>
        <taxon>Durio</taxon>
    </lineage>
</organism>
<dbReference type="InterPro" id="IPR042197">
    <property type="entry name" value="Apaf_helical"/>
</dbReference>
<dbReference type="Gene3D" id="1.10.10.10">
    <property type="entry name" value="Winged helix-like DNA-binding domain superfamily/Winged helix DNA-binding domain"/>
    <property type="match status" value="1"/>
</dbReference>
<evidence type="ECO:0000259" key="8">
    <source>
        <dbReference type="Pfam" id="PF23559"/>
    </source>
</evidence>
<evidence type="ECO:0000256" key="5">
    <source>
        <dbReference type="ARBA" id="ARBA00022840"/>
    </source>
</evidence>
<evidence type="ECO:0000256" key="2">
    <source>
        <dbReference type="ARBA" id="ARBA00022737"/>
    </source>
</evidence>
<accession>A0A6P6AUP5</accession>
<dbReference type="FunFam" id="3.40.50.300:FF:001091">
    <property type="entry name" value="Probable disease resistance protein At1g61300"/>
    <property type="match status" value="1"/>
</dbReference>
<dbReference type="InterPro" id="IPR001611">
    <property type="entry name" value="Leu-rich_rpt"/>
</dbReference>
<dbReference type="CDD" id="cd14798">
    <property type="entry name" value="RX-CC_like"/>
    <property type="match status" value="1"/>
</dbReference>
<dbReference type="PANTHER" id="PTHR36766">
    <property type="entry name" value="PLANT BROAD-SPECTRUM MILDEW RESISTANCE PROTEIN RPW8"/>
    <property type="match status" value="1"/>
</dbReference>
<dbReference type="Pfam" id="PF23559">
    <property type="entry name" value="WHD_DRP"/>
    <property type="match status" value="1"/>
</dbReference>
<dbReference type="Gene3D" id="1.10.8.430">
    <property type="entry name" value="Helical domain of apoptotic protease-activating factors"/>
    <property type="match status" value="1"/>
</dbReference>
<keyword evidence="1" id="KW-0433">Leucine-rich repeat</keyword>
<dbReference type="OrthoDB" id="1935327at2759"/>
<dbReference type="SMART" id="SM00367">
    <property type="entry name" value="LRR_CC"/>
    <property type="match status" value="5"/>
</dbReference>
<dbReference type="InterPro" id="IPR041118">
    <property type="entry name" value="Rx_N"/>
</dbReference>
<feature type="domain" description="NB-ARC" evidence="6">
    <location>
        <begin position="169"/>
        <end position="347"/>
    </location>
</feature>
<dbReference type="Proteomes" id="UP000515121">
    <property type="component" value="Unplaced"/>
</dbReference>
<dbReference type="InterPro" id="IPR038005">
    <property type="entry name" value="RX-like_CC"/>
</dbReference>
<dbReference type="FunFam" id="1.10.10.10:FF:000322">
    <property type="entry name" value="Probable disease resistance protein At1g63360"/>
    <property type="match status" value="1"/>
</dbReference>
<dbReference type="GO" id="GO:0051707">
    <property type="term" value="P:response to other organism"/>
    <property type="evidence" value="ECO:0007669"/>
    <property type="project" value="UniProtKB-ARBA"/>
</dbReference>
<dbReference type="RefSeq" id="XP_022768536.1">
    <property type="nucleotide sequence ID" value="XM_022912801.1"/>
</dbReference>
<evidence type="ECO:0000313" key="11">
    <source>
        <dbReference type="Proteomes" id="UP000515121"/>
    </source>
</evidence>
<dbReference type="InterPro" id="IPR055414">
    <property type="entry name" value="LRR_R13L4/SHOC2-like"/>
</dbReference>
<feature type="domain" description="Disease resistance R13L4/SHOC-2-like LRR" evidence="9">
    <location>
        <begin position="936"/>
        <end position="1064"/>
    </location>
</feature>
<dbReference type="InterPro" id="IPR002182">
    <property type="entry name" value="NB-ARC"/>
</dbReference>
<evidence type="ECO:0000259" key="6">
    <source>
        <dbReference type="Pfam" id="PF00931"/>
    </source>
</evidence>
<reference evidence="12" key="1">
    <citation type="submission" date="2025-08" db="UniProtKB">
        <authorList>
            <consortium name="RefSeq"/>
        </authorList>
    </citation>
    <scope>IDENTIFICATION</scope>
    <source>
        <tissue evidence="12">Fruit stalk</tissue>
    </source>
</reference>
<keyword evidence="3" id="KW-0547">Nucleotide-binding</keyword>
<protein>
    <submittedName>
        <fullName evidence="12">Disease resistance protein RGA3</fullName>
    </submittedName>
</protein>
<feature type="domain" description="Disease resistance protein winged helix" evidence="8">
    <location>
        <begin position="431"/>
        <end position="503"/>
    </location>
</feature>
<dbReference type="InterPro" id="IPR056789">
    <property type="entry name" value="LRR_R13L1-DRL21"/>
</dbReference>
<keyword evidence="5" id="KW-0067">ATP-binding</keyword>
<dbReference type="InterPro" id="IPR032675">
    <property type="entry name" value="LRR_dom_sf"/>
</dbReference>
<dbReference type="SUPFAM" id="SSF52540">
    <property type="entry name" value="P-loop containing nucleoside triphosphate hydrolases"/>
    <property type="match status" value="1"/>
</dbReference>
<dbReference type="Pfam" id="PF13855">
    <property type="entry name" value="LRR_8"/>
    <property type="match status" value="1"/>
</dbReference>
<dbReference type="InterPro" id="IPR027417">
    <property type="entry name" value="P-loop_NTPase"/>
</dbReference>
<dbReference type="InterPro" id="IPR036388">
    <property type="entry name" value="WH-like_DNA-bd_sf"/>
</dbReference>
<evidence type="ECO:0000259" key="7">
    <source>
        <dbReference type="Pfam" id="PF18052"/>
    </source>
</evidence>
<dbReference type="GeneID" id="111312494"/>
<dbReference type="GO" id="GO:0043531">
    <property type="term" value="F:ADP binding"/>
    <property type="evidence" value="ECO:0007669"/>
    <property type="project" value="InterPro"/>
</dbReference>
<name>A0A6P6AUP5_DURZI</name>
<dbReference type="InterPro" id="IPR058922">
    <property type="entry name" value="WHD_DRP"/>
</dbReference>
<keyword evidence="2" id="KW-0677">Repeat</keyword>